<dbReference type="Gene3D" id="1.10.357.10">
    <property type="entry name" value="Tetracycline Repressor, domain 2"/>
    <property type="match status" value="1"/>
</dbReference>
<evidence type="ECO:0000313" key="7">
    <source>
        <dbReference type="Proteomes" id="UP000076128"/>
    </source>
</evidence>
<sequence>MSSDDLTEPRLSDRKVSILEAAAALFAKHGYAGVSIRDLAREIHTTPAALYHHFPDKDAIYAAALRHVFSDRAKALETVVKGDDAPDVTLERLIVWLTQQFSDNPVVARLVQRELLAGDRDRLRLLTEDVMAAPFREIERLMHRLAPTRDASLSAASIIALVMGYVQLTPVLEVLIGERNTQQRLRDFAAHTKDMVLRGLLAQPQPGVHI</sequence>
<evidence type="ECO:0000259" key="5">
    <source>
        <dbReference type="PROSITE" id="PS50977"/>
    </source>
</evidence>
<dbReference type="EMBL" id="CP012661">
    <property type="protein sequence ID" value="AMY69789.1"/>
    <property type="molecule type" value="Genomic_DNA"/>
</dbReference>
<dbReference type="PANTHER" id="PTHR30055">
    <property type="entry name" value="HTH-TYPE TRANSCRIPTIONAL REGULATOR RUTR"/>
    <property type="match status" value="1"/>
</dbReference>
<evidence type="ECO:0000256" key="3">
    <source>
        <dbReference type="ARBA" id="ARBA00023163"/>
    </source>
</evidence>
<dbReference type="GO" id="GO:0003700">
    <property type="term" value="F:DNA-binding transcription factor activity"/>
    <property type="evidence" value="ECO:0007669"/>
    <property type="project" value="TreeGrafter"/>
</dbReference>
<dbReference type="InterPro" id="IPR001647">
    <property type="entry name" value="HTH_TetR"/>
</dbReference>
<gene>
    <name evidence="6" type="ORF">AKL17_2546</name>
</gene>
<name>A0A165SP41_9RHOB</name>
<dbReference type="SUPFAM" id="SSF46689">
    <property type="entry name" value="Homeodomain-like"/>
    <property type="match status" value="1"/>
</dbReference>
<keyword evidence="1" id="KW-0805">Transcription regulation</keyword>
<feature type="domain" description="HTH tetR-type" evidence="5">
    <location>
        <begin position="12"/>
        <end position="72"/>
    </location>
</feature>
<dbReference type="PROSITE" id="PS50977">
    <property type="entry name" value="HTH_TETR_2"/>
    <property type="match status" value="1"/>
</dbReference>
<keyword evidence="3" id="KW-0804">Transcription</keyword>
<proteinExistence type="predicted"/>
<evidence type="ECO:0000256" key="4">
    <source>
        <dbReference type="PROSITE-ProRule" id="PRU00335"/>
    </source>
</evidence>
<accession>A0A165SP41</accession>
<dbReference type="GO" id="GO:0000976">
    <property type="term" value="F:transcription cis-regulatory region binding"/>
    <property type="evidence" value="ECO:0007669"/>
    <property type="project" value="TreeGrafter"/>
</dbReference>
<dbReference type="AlphaFoldDB" id="A0A165SP41"/>
<evidence type="ECO:0000313" key="6">
    <source>
        <dbReference type="EMBL" id="AMY69789.1"/>
    </source>
</evidence>
<dbReference type="Pfam" id="PF00440">
    <property type="entry name" value="TetR_N"/>
    <property type="match status" value="1"/>
</dbReference>
<dbReference type="STRING" id="1335048.AKL17_2546"/>
<dbReference type="KEGG" id="daa:AKL17_2546"/>
<dbReference type="InterPro" id="IPR036271">
    <property type="entry name" value="Tet_transcr_reg_TetR-rel_C_sf"/>
</dbReference>
<keyword evidence="7" id="KW-1185">Reference proteome</keyword>
<keyword evidence="2 4" id="KW-0238">DNA-binding</keyword>
<organism evidence="6 7">
    <name type="scientific">Frigidibacter mobilis</name>
    <dbReference type="NCBI Taxonomy" id="1335048"/>
    <lineage>
        <taxon>Bacteria</taxon>
        <taxon>Pseudomonadati</taxon>
        <taxon>Pseudomonadota</taxon>
        <taxon>Alphaproteobacteria</taxon>
        <taxon>Rhodobacterales</taxon>
        <taxon>Paracoccaceae</taxon>
        <taxon>Frigidibacter</taxon>
    </lineage>
</organism>
<dbReference type="SUPFAM" id="SSF48498">
    <property type="entry name" value="Tetracyclin repressor-like, C-terminal domain"/>
    <property type="match status" value="1"/>
</dbReference>
<dbReference type="PANTHER" id="PTHR30055:SF234">
    <property type="entry name" value="HTH-TYPE TRANSCRIPTIONAL REGULATOR BETI"/>
    <property type="match status" value="1"/>
</dbReference>
<dbReference type="InterPro" id="IPR009057">
    <property type="entry name" value="Homeodomain-like_sf"/>
</dbReference>
<feature type="DNA-binding region" description="H-T-H motif" evidence="4">
    <location>
        <begin position="35"/>
        <end position="54"/>
    </location>
</feature>
<dbReference type="RefSeq" id="WP_066813749.1">
    <property type="nucleotide sequence ID" value="NZ_CP012661.1"/>
</dbReference>
<evidence type="ECO:0000256" key="1">
    <source>
        <dbReference type="ARBA" id="ARBA00023015"/>
    </source>
</evidence>
<dbReference type="PRINTS" id="PR00455">
    <property type="entry name" value="HTHTETR"/>
</dbReference>
<protein>
    <submittedName>
        <fullName evidence="6">TetR family transcriptional regulator</fullName>
    </submittedName>
</protein>
<dbReference type="Proteomes" id="UP000076128">
    <property type="component" value="Chromosome"/>
</dbReference>
<reference evidence="6 7" key="1">
    <citation type="submission" date="2015-09" db="EMBL/GenBank/DDBJ databases">
        <title>Complete genome sequence of Defluviimonas alba cai42t isolated from an oilfield in Xinjiang.</title>
        <authorList>
            <person name="Geng S."/>
            <person name="Pan X."/>
            <person name="Wu X."/>
        </authorList>
    </citation>
    <scope>NUCLEOTIDE SEQUENCE [LARGE SCALE GENOMIC DNA]</scope>
    <source>
        <strain evidence="7">cai42</strain>
    </source>
</reference>
<evidence type="ECO:0000256" key="2">
    <source>
        <dbReference type="ARBA" id="ARBA00023125"/>
    </source>
</evidence>
<dbReference type="InterPro" id="IPR050109">
    <property type="entry name" value="HTH-type_TetR-like_transc_reg"/>
</dbReference>